<protein>
    <submittedName>
        <fullName evidence="1">Uncharacterized protein</fullName>
    </submittedName>
</protein>
<proteinExistence type="predicted"/>
<accession>A0ABY7FZQ8</accession>
<evidence type="ECO:0000313" key="1">
    <source>
        <dbReference type="EMBL" id="WAR26296.1"/>
    </source>
</evidence>
<reference evidence="1" key="1">
    <citation type="submission" date="2022-11" db="EMBL/GenBank/DDBJ databases">
        <title>Centuries of genome instability and evolution in soft-shell clam transmissible cancer (bioRxiv).</title>
        <authorList>
            <person name="Hart S.F.M."/>
            <person name="Yonemitsu M.A."/>
            <person name="Giersch R.M."/>
            <person name="Beal B.F."/>
            <person name="Arriagada G."/>
            <person name="Davis B.W."/>
            <person name="Ostrander E.A."/>
            <person name="Goff S.P."/>
            <person name="Metzger M.J."/>
        </authorList>
    </citation>
    <scope>NUCLEOTIDE SEQUENCE</scope>
    <source>
        <strain evidence="1">MELC-2E11</strain>
        <tissue evidence="1">Siphon/mantle</tissue>
    </source>
</reference>
<name>A0ABY7FZQ8_MYAAR</name>
<dbReference type="Proteomes" id="UP001164746">
    <property type="component" value="Chromosome 14"/>
</dbReference>
<evidence type="ECO:0000313" key="2">
    <source>
        <dbReference type="Proteomes" id="UP001164746"/>
    </source>
</evidence>
<sequence length="154" mass="15752">MADGVLNMTEDIQYHMILSNLNIAPSGRIEGSDLIIETTNVKVEEGGVINLSERGDIKMGDGGGYYNSSAAVYNRGPAYGYFREPTTKGSGSDSSYGGGILKIEASGTVEIDGEIKADGGKAGTTSVDGVSGSYGGAAGGSIWITCEIAKIKGA</sequence>
<organism evidence="1 2">
    <name type="scientific">Mya arenaria</name>
    <name type="common">Soft-shell clam</name>
    <dbReference type="NCBI Taxonomy" id="6604"/>
    <lineage>
        <taxon>Eukaryota</taxon>
        <taxon>Metazoa</taxon>
        <taxon>Spiralia</taxon>
        <taxon>Lophotrochozoa</taxon>
        <taxon>Mollusca</taxon>
        <taxon>Bivalvia</taxon>
        <taxon>Autobranchia</taxon>
        <taxon>Heteroconchia</taxon>
        <taxon>Euheterodonta</taxon>
        <taxon>Imparidentia</taxon>
        <taxon>Neoheterodontei</taxon>
        <taxon>Myida</taxon>
        <taxon>Myoidea</taxon>
        <taxon>Myidae</taxon>
        <taxon>Mya</taxon>
    </lineage>
</organism>
<dbReference type="EMBL" id="CP111025">
    <property type="protein sequence ID" value="WAR26296.1"/>
    <property type="molecule type" value="Genomic_DNA"/>
</dbReference>
<keyword evidence="2" id="KW-1185">Reference proteome</keyword>
<gene>
    <name evidence="1" type="ORF">MAR_012000</name>
</gene>